<evidence type="ECO:0000259" key="1">
    <source>
        <dbReference type="Pfam" id="PF01973"/>
    </source>
</evidence>
<dbReference type="PANTHER" id="PTHR41786">
    <property type="entry name" value="MOTILITY ACCESSORY FACTOR MAF"/>
    <property type="match status" value="1"/>
</dbReference>
<sequence>MIRDRHIHEVKQATSLRFSELWKRNFNSNKNAILRNQGVAALRDRFKGTPSIVVGAGPSLDKNIALLQRSADKALIISSDAALKPLLRRGVKPSVVVCLDPQEEISKFFKGTPSRNMLLVAPSIVHPRALDCWEGSVVFYNKHAPDIPVLTEIQRLIPNIGVLTPGGTVLSVAYDLAFQSGSNPIIFVGQDLSWTTPKTHSRNSEMEDNDFTETLHRQKDNIVNETDLFGRTRPTLKCMSVSKEWFYWAFSNWNRKQPTRILNCSESGILMEHCTVMPLREALNQYCRKTINVAWTLKKALK</sequence>
<evidence type="ECO:0000313" key="2">
    <source>
        <dbReference type="EMBL" id="QPJ65117.1"/>
    </source>
</evidence>
<dbReference type="InterPro" id="IPR002826">
    <property type="entry name" value="MptE-like"/>
</dbReference>
<organism evidence="2 3">
    <name type="scientific">Candidatus Nitrohelix vancouverensis</name>
    <dbReference type="NCBI Taxonomy" id="2705534"/>
    <lineage>
        <taxon>Bacteria</taxon>
        <taxon>Pseudomonadati</taxon>
        <taxon>Nitrospinota/Tectimicrobiota group</taxon>
        <taxon>Nitrospinota</taxon>
        <taxon>Nitrospinia</taxon>
        <taxon>Nitrospinales</taxon>
        <taxon>Nitrospinaceae</taxon>
        <taxon>Candidatus Nitrohelix</taxon>
    </lineage>
</organism>
<evidence type="ECO:0000313" key="3">
    <source>
        <dbReference type="Proteomes" id="UP000594464"/>
    </source>
</evidence>
<gene>
    <name evidence="2" type="ORF">G3M78_06830</name>
</gene>
<dbReference type="AlphaFoldDB" id="A0A7T0C225"/>
<dbReference type="Proteomes" id="UP000594464">
    <property type="component" value="Chromosome"/>
</dbReference>
<dbReference type="Pfam" id="PF01973">
    <property type="entry name" value="MptE-like"/>
    <property type="match status" value="1"/>
</dbReference>
<dbReference type="KEGG" id="nva:G3M78_06830"/>
<protein>
    <submittedName>
        <fullName evidence="2">DUF115 domain-containing protein</fullName>
    </submittedName>
</protein>
<dbReference type="EMBL" id="CP048620">
    <property type="protein sequence ID" value="QPJ65117.1"/>
    <property type="molecule type" value="Genomic_DNA"/>
</dbReference>
<accession>A0A7T0C225</accession>
<feature type="domain" description="6-hydroxymethylpterin diphosphokinase MptE-like" evidence="1">
    <location>
        <begin position="25"/>
        <end position="195"/>
    </location>
</feature>
<reference evidence="3" key="1">
    <citation type="submission" date="2020-02" db="EMBL/GenBank/DDBJ databases">
        <title>Genomic and physiological characterization of two novel Nitrospinaceae genera.</title>
        <authorList>
            <person name="Mueller A.J."/>
            <person name="Jung M.-Y."/>
            <person name="Strachan C.R."/>
            <person name="Herbold C.W."/>
            <person name="Kirkegaard R.H."/>
            <person name="Daims H."/>
        </authorList>
    </citation>
    <scope>NUCLEOTIDE SEQUENCE [LARGE SCALE GENOMIC DNA]</scope>
</reference>
<proteinExistence type="predicted"/>
<dbReference type="PANTHER" id="PTHR41786:SF1">
    <property type="entry name" value="6-HYDROXYMETHYLPTERIN DIPHOSPHOKINASE MPTE-LIKE DOMAIN-CONTAINING PROTEIN"/>
    <property type="match status" value="1"/>
</dbReference>
<name>A0A7T0C225_9BACT</name>